<comment type="caution">
    <text evidence="1">The sequence shown here is derived from an EMBL/GenBank/DDBJ whole genome shotgun (WGS) entry which is preliminary data.</text>
</comment>
<gene>
    <name evidence="1" type="ORF">BTA35_0207265</name>
</gene>
<protein>
    <recommendedName>
        <fullName evidence="3">DUF2496 domain-containing protein</fullName>
    </recommendedName>
</protein>
<dbReference type="EMBL" id="MTSD02000002">
    <property type="protein sequence ID" value="OOV87795.1"/>
    <property type="molecule type" value="Genomic_DNA"/>
</dbReference>
<name>A0A1T1HD92_OCELI</name>
<evidence type="ECO:0008006" key="3">
    <source>
        <dbReference type="Google" id="ProtNLM"/>
    </source>
</evidence>
<accession>A0A1T1HD92</accession>
<dbReference type="InterPro" id="IPR019630">
    <property type="entry name" value="DUF2496_YbaM-rel"/>
</dbReference>
<dbReference type="RefSeq" id="WP_078319144.1">
    <property type="nucleotide sequence ID" value="NZ_FXTS01000002.1"/>
</dbReference>
<organism evidence="1 2">
    <name type="scientific">Oceanospirillum linum</name>
    <dbReference type="NCBI Taxonomy" id="966"/>
    <lineage>
        <taxon>Bacteria</taxon>
        <taxon>Pseudomonadati</taxon>
        <taxon>Pseudomonadota</taxon>
        <taxon>Gammaproteobacteria</taxon>
        <taxon>Oceanospirillales</taxon>
        <taxon>Oceanospirillaceae</taxon>
        <taxon>Oceanospirillum</taxon>
    </lineage>
</organism>
<reference evidence="1" key="1">
    <citation type="submission" date="2017-02" db="EMBL/GenBank/DDBJ databases">
        <title>Draft Genome Sequence of the Salt Water Bacterium Oceanospirillum linum ATCC 11336.</title>
        <authorList>
            <person name="Trachtenberg A.M."/>
            <person name="Carney J.G."/>
            <person name="Linnane J.D."/>
            <person name="Rheaume B.A."/>
            <person name="Pitts N.L."/>
            <person name="Mykles D.L."/>
            <person name="Maclea K.S."/>
        </authorList>
    </citation>
    <scope>NUCLEOTIDE SEQUENCE [LARGE SCALE GENOMIC DNA]</scope>
    <source>
        <strain evidence="1">ATCC 11336</strain>
    </source>
</reference>
<keyword evidence="2" id="KW-1185">Reference proteome</keyword>
<proteinExistence type="predicted"/>
<sequence length="56" mass="6183">MPLETAPDHIKLAVDLIEILETNGIDNRTAELALEVVLKDLRAKAAVQQLPDSDKF</sequence>
<dbReference type="STRING" id="966.BTA35_0207265"/>
<dbReference type="Pfam" id="PF10689">
    <property type="entry name" value="DUF2496"/>
    <property type="match status" value="1"/>
</dbReference>
<evidence type="ECO:0000313" key="1">
    <source>
        <dbReference type="EMBL" id="OOV87795.1"/>
    </source>
</evidence>
<dbReference type="AlphaFoldDB" id="A0A1T1HD92"/>
<dbReference type="Proteomes" id="UP000190064">
    <property type="component" value="Unassembled WGS sequence"/>
</dbReference>
<evidence type="ECO:0000313" key="2">
    <source>
        <dbReference type="Proteomes" id="UP000190064"/>
    </source>
</evidence>